<evidence type="ECO:0000313" key="1">
    <source>
        <dbReference type="EMBL" id="MBD3922439.1"/>
    </source>
</evidence>
<keyword evidence="2" id="KW-1185">Reference proteome</keyword>
<evidence type="ECO:0008006" key="3">
    <source>
        <dbReference type="Google" id="ProtNLM"/>
    </source>
</evidence>
<dbReference type="EMBL" id="JACXZA010000009">
    <property type="protein sequence ID" value="MBD3922439.1"/>
    <property type="molecule type" value="Genomic_DNA"/>
</dbReference>
<proteinExistence type="predicted"/>
<dbReference type="RefSeq" id="WP_191206742.1">
    <property type="nucleotide sequence ID" value="NZ_JACXZA010000009.1"/>
</dbReference>
<sequence length="277" mass="28965">MDRLQYGDSTLRLSVVVQLRDRLSPDGSAIGQLRVRAVETDQYARRTPSGYHVLTDMPPGTYTIAIESAYYNPAALQAGVAAEPGIPPPLVVDLRPNRTYPLQDGATLLRGAVREIGGNAGVGAAVTAALHGPQTSVKARLREPAAAGDDSLQLTGIQGELKAGDILYVRDADAGRTEYAVLREPLPADPASGPWLLAAPLAAAHPANTPLHGTDTLETVQTTADKDGEFVLPFVRLNARAMFARLTLASASGGGSLQLDASVQDGKASSLGVLTLK</sequence>
<evidence type="ECO:0000313" key="2">
    <source>
        <dbReference type="Proteomes" id="UP000609346"/>
    </source>
</evidence>
<reference evidence="1 2" key="1">
    <citation type="submission" date="2020-09" db="EMBL/GenBank/DDBJ databases">
        <title>Paenibacillus sp. strain PR3 16S rRNA gene Genome sequencing and assembly.</title>
        <authorList>
            <person name="Kim J."/>
        </authorList>
    </citation>
    <scope>NUCLEOTIDE SEQUENCE [LARGE SCALE GENOMIC DNA]</scope>
    <source>
        <strain evidence="1 2">PR3</strain>
    </source>
</reference>
<name>A0ABR8N6H8_9BACL</name>
<gene>
    <name evidence="1" type="ORF">H8B09_27045</name>
</gene>
<comment type="caution">
    <text evidence="1">The sequence shown here is derived from an EMBL/GenBank/DDBJ whole genome shotgun (WGS) entry which is preliminary data.</text>
</comment>
<accession>A0ABR8N6H8</accession>
<protein>
    <recommendedName>
        <fullName evidence="3">Carboxypeptidase regulatory-like domain-containing protein</fullName>
    </recommendedName>
</protein>
<organism evidence="1 2">
    <name type="scientific">Paenibacillus terricola</name>
    <dbReference type="NCBI Taxonomy" id="2763503"/>
    <lineage>
        <taxon>Bacteria</taxon>
        <taxon>Bacillati</taxon>
        <taxon>Bacillota</taxon>
        <taxon>Bacilli</taxon>
        <taxon>Bacillales</taxon>
        <taxon>Paenibacillaceae</taxon>
        <taxon>Paenibacillus</taxon>
    </lineage>
</organism>
<dbReference type="Proteomes" id="UP000609346">
    <property type="component" value="Unassembled WGS sequence"/>
</dbReference>